<evidence type="ECO:0000313" key="1">
    <source>
        <dbReference type="EMBL" id="KOG32088.1"/>
    </source>
</evidence>
<comment type="caution">
    <text evidence="1">The sequence shown here is derived from an EMBL/GenBank/DDBJ whole genome shotgun (WGS) entry which is preliminary data.</text>
</comment>
<dbReference type="Proteomes" id="UP000037251">
    <property type="component" value="Unassembled WGS sequence"/>
</dbReference>
<reference evidence="2" key="1">
    <citation type="submission" date="2015-07" db="EMBL/GenBank/DDBJ databases">
        <authorList>
            <person name="Ju K.-S."/>
            <person name="Doroghazi J.R."/>
            <person name="Metcalf W.W."/>
        </authorList>
    </citation>
    <scope>NUCLEOTIDE SEQUENCE [LARGE SCALE GENOMIC DNA]</scope>
    <source>
        <strain evidence="2">NRRL 2290</strain>
    </source>
</reference>
<dbReference type="RefSeq" id="WP_030039510.1">
    <property type="nucleotide sequence ID" value="NZ_KQ948997.1"/>
</dbReference>
<keyword evidence="2" id="KW-1185">Reference proteome</keyword>
<evidence type="ECO:0000313" key="2">
    <source>
        <dbReference type="Proteomes" id="UP000037251"/>
    </source>
</evidence>
<organism evidence="1 2">
    <name type="scientific">Streptomyces resistomycificus</name>
    <dbReference type="NCBI Taxonomy" id="67356"/>
    <lineage>
        <taxon>Bacteria</taxon>
        <taxon>Bacillati</taxon>
        <taxon>Actinomycetota</taxon>
        <taxon>Actinomycetes</taxon>
        <taxon>Kitasatosporales</taxon>
        <taxon>Streptomycetaceae</taxon>
        <taxon>Streptomyces</taxon>
        <taxon>Streptomyces aurantiacus group</taxon>
    </lineage>
</organism>
<gene>
    <name evidence="1" type="ORF">ADK37_28685</name>
</gene>
<dbReference type="PATRIC" id="fig|67356.5.peg.6125"/>
<name>A0A0L8L1E8_9ACTN</name>
<proteinExistence type="predicted"/>
<dbReference type="eggNOG" id="ENOG50301XT">
    <property type="taxonomic scope" value="Bacteria"/>
</dbReference>
<protein>
    <submittedName>
        <fullName evidence="1">Uncharacterized protein</fullName>
    </submittedName>
</protein>
<dbReference type="EMBL" id="LGUS01000187">
    <property type="protein sequence ID" value="KOG32088.1"/>
    <property type="molecule type" value="Genomic_DNA"/>
</dbReference>
<accession>A0A0L8L1E8</accession>
<dbReference type="OrthoDB" id="3543787at2"/>
<dbReference type="AlphaFoldDB" id="A0A0L8L1E8"/>
<sequence length="142" mass="15187">MLVTTPADVPEAARRIVAHLAEAPPDHLLTRTESDWPEAYIAVDESFVAALCPGRTPLPPLHPVTLIQSRYGGAYEPGRWLAFPSPPDDLPDGWDEEDVPCLRFWEANPRAAGGGRTPAEAYAVLLADVLHRNGGNGATAGA</sequence>
<dbReference type="STRING" id="67356.AQJ84_28555"/>